<keyword evidence="7" id="KW-0175">Coiled coil</keyword>
<gene>
    <name evidence="12" type="ORF">SAMN05216388_102138</name>
</gene>
<dbReference type="InterPro" id="IPR004358">
    <property type="entry name" value="Sig_transdc_His_kin-like_C"/>
</dbReference>
<feature type="transmembrane region" description="Helical" evidence="8">
    <location>
        <begin position="183"/>
        <end position="206"/>
    </location>
</feature>
<dbReference type="PROSITE" id="PS50109">
    <property type="entry name" value="HIS_KIN"/>
    <property type="match status" value="1"/>
</dbReference>
<dbReference type="SMART" id="SM00091">
    <property type="entry name" value="PAS"/>
    <property type="match status" value="1"/>
</dbReference>
<feature type="transmembrane region" description="Helical" evidence="8">
    <location>
        <begin position="6"/>
        <end position="29"/>
    </location>
</feature>
<dbReference type="Pfam" id="PF02518">
    <property type="entry name" value="HATPase_c"/>
    <property type="match status" value="1"/>
</dbReference>
<dbReference type="SUPFAM" id="SSF55785">
    <property type="entry name" value="PYP-like sensor domain (PAS domain)"/>
    <property type="match status" value="1"/>
</dbReference>
<dbReference type="Gene3D" id="3.30.565.10">
    <property type="entry name" value="Histidine kinase-like ATPase, C-terminal domain"/>
    <property type="match status" value="1"/>
</dbReference>
<evidence type="ECO:0000259" key="11">
    <source>
        <dbReference type="PROSITE" id="PS50113"/>
    </source>
</evidence>
<keyword evidence="8" id="KW-0812">Transmembrane</keyword>
<evidence type="ECO:0000259" key="10">
    <source>
        <dbReference type="PROSITE" id="PS50112"/>
    </source>
</evidence>
<evidence type="ECO:0000256" key="7">
    <source>
        <dbReference type="SAM" id="Coils"/>
    </source>
</evidence>
<accession>A0A1H8T6B9</accession>
<feature type="coiled-coil region" evidence="7">
    <location>
        <begin position="363"/>
        <end position="404"/>
    </location>
</feature>
<dbReference type="InterPro" id="IPR036890">
    <property type="entry name" value="HATPase_C_sf"/>
</dbReference>
<feature type="transmembrane region" description="Helical" evidence="8">
    <location>
        <begin position="41"/>
        <end position="63"/>
    </location>
</feature>
<keyword evidence="4" id="KW-0808">Transferase</keyword>
<dbReference type="InterPro" id="IPR031621">
    <property type="entry name" value="HisKA_7TM"/>
</dbReference>
<dbReference type="RefSeq" id="WP_092662730.1">
    <property type="nucleotide sequence ID" value="NZ_FOCX01000021.1"/>
</dbReference>
<organism evidence="12 13">
    <name type="scientific">Halorientalis persicus</name>
    <dbReference type="NCBI Taxonomy" id="1367881"/>
    <lineage>
        <taxon>Archaea</taxon>
        <taxon>Methanobacteriati</taxon>
        <taxon>Methanobacteriota</taxon>
        <taxon>Stenosarchaea group</taxon>
        <taxon>Halobacteria</taxon>
        <taxon>Halobacteriales</taxon>
        <taxon>Haloarculaceae</taxon>
        <taxon>Halorientalis</taxon>
    </lineage>
</organism>
<evidence type="ECO:0000313" key="12">
    <source>
        <dbReference type="EMBL" id="SEO86204.1"/>
    </source>
</evidence>
<dbReference type="InterPro" id="IPR005467">
    <property type="entry name" value="His_kinase_dom"/>
</dbReference>
<dbReference type="Gene3D" id="1.10.287.130">
    <property type="match status" value="1"/>
</dbReference>
<dbReference type="PRINTS" id="PR00344">
    <property type="entry name" value="BCTRLSENSOR"/>
</dbReference>
<dbReference type="SMART" id="SM00387">
    <property type="entry name" value="HATPase_c"/>
    <property type="match status" value="1"/>
</dbReference>
<comment type="catalytic activity">
    <reaction evidence="1">
        <text>ATP + protein L-histidine = ADP + protein N-phospho-L-histidine.</text>
        <dbReference type="EC" id="2.7.13.3"/>
    </reaction>
</comment>
<evidence type="ECO:0000256" key="8">
    <source>
        <dbReference type="SAM" id="Phobius"/>
    </source>
</evidence>
<dbReference type="PROSITE" id="PS50112">
    <property type="entry name" value="PAS"/>
    <property type="match status" value="1"/>
</dbReference>
<dbReference type="InterPro" id="IPR003594">
    <property type="entry name" value="HATPase_dom"/>
</dbReference>
<feature type="domain" description="PAS" evidence="10">
    <location>
        <begin position="262"/>
        <end position="293"/>
    </location>
</feature>
<dbReference type="PANTHER" id="PTHR43711">
    <property type="entry name" value="TWO-COMPONENT HISTIDINE KINASE"/>
    <property type="match status" value="1"/>
</dbReference>
<evidence type="ECO:0000256" key="4">
    <source>
        <dbReference type="ARBA" id="ARBA00022679"/>
    </source>
</evidence>
<dbReference type="InterPro" id="IPR035965">
    <property type="entry name" value="PAS-like_dom_sf"/>
</dbReference>
<keyword evidence="8" id="KW-1133">Transmembrane helix</keyword>
<dbReference type="Proteomes" id="UP000198775">
    <property type="component" value="Unassembled WGS sequence"/>
</dbReference>
<feature type="transmembrane region" description="Helical" evidence="8">
    <location>
        <begin position="69"/>
        <end position="91"/>
    </location>
</feature>
<keyword evidence="13" id="KW-1185">Reference proteome</keyword>
<keyword evidence="8" id="KW-0472">Membrane</keyword>
<dbReference type="NCBIfam" id="TIGR00229">
    <property type="entry name" value="sensory_box"/>
    <property type="match status" value="1"/>
</dbReference>
<proteinExistence type="predicted"/>
<dbReference type="InterPro" id="IPR003661">
    <property type="entry name" value="HisK_dim/P_dom"/>
</dbReference>
<dbReference type="InterPro" id="IPR050736">
    <property type="entry name" value="Sensor_HK_Regulatory"/>
</dbReference>
<dbReference type="InterPro" id="IPR013767">
    <property type="entry name" value="PAS_fold"/>
</dbReference>
<evidence type="ECO:0000256" key="1">
    <source>
        <dbReference type="ARBA" id="ARBA00000085"/>
    </source>
</evidence>
<protein>
    <recommendedName>
        <fullName evidence="2">histidine kinase</fullName>
        <ecNumber evidence="2">2.7.13.3</ecNumber>
    </recommendedName>
</protein>
<keyword evidence="6" id="KW-0902">Two-component regulatory system</keyword>
<evidence type="ECO:0000259" key="9">
    <source>
        <dbReference type="PROSITE" id="PS50109"/>
    </source>
</evidence>
<dbReference type="CDD" id="cd00130">
    <property type="entry name" value="PAS"/>
    <property type="match status" value="1"/>
</dbReference>
<dbReference type="PANTHER" id="PTHR43711:SF1">
    <property type="entry name" value="HISTIDINE KINASE 1"/>
    <property type="match status" value="1"/>
</dbReference>
<sequence>MPTTPMFQYSIYVPVLLLVAIISSVAAYLGYAKRDRRGTIWYARAMVAIASWSLFLALAVASTSYQLKLVFFSGFLVSTVMLCSCWFLFAIAYTGHYDRLPRYLPHALLLVPLLYVPLTLTNQTHGLVLADAHLVREGETVLLAYDWGLVPWAFIGLTYVLLLSATAILFRKAIHSRNVYRKLSLVLAFGGLSMWLGNVITVAGFSPFPHMMIVPLSFLFWGAVALVLFTSIRFVQLLPINAVLARFSSRFDDVLPLARDFVIEEIDSGVMILDADGRIVDINSTARKMLGVEDRVVGKPVFGVIDLGKYWDDYEEGELLSERRKQIWVPVSDDEERCYDVNISDIEDRSGNFAGQSVLLYDVTEQKEREEQLRQREEELRQQKQDLEQQAEQLEHQNERLDRFASIVSHDLRNPLNVASGRVELLGAKLDGEHREDVAELEMAHERMGDIIDDALTLARSGKAITETEDVDVGSVATEAWENVDTDRARLDHDLDLRLESDRDRLLNVFENLYRNALDHNDGDLRIRVGTLANDTGFYVEDTGTGIPEDEREAVLEQGYTTHEEGTGLGLAIVRDIVGAHGWELSITESPEGGARFEIECFREPVEVGAATA</sequence>
<dbReference type="GO" id="GO:0000155">
    <property type="term" value="F:phosphorelay sensor kinase activity"/>
    <property type="evidence" value="ECO:0007669"/>
    <property type="project" value="InterPro"/>
</dbReference>
<dbReference type="CDD" id="cd00082">
    <property type="entry name" value="HisKA"/>
    <property type="match status" value="1"/>
</dbReference>
<evidence type="ECO:0000256" key="3">
    <source>
        <dbReference type="ARBA" id="ARBA00022553"/>
    </source>
</evidence>
<reference evidence="13" key="1">
    <citation type="submission" date="2016-10" db="EMBL/GenBank/DDBJ databases">
        <authorList>
            <person name="Varghese N."/>
            <person name="Submissions S."/>
        </authorList>
    </citation>
    <scope>NUCLEOTIDE SEQUENCE [LARGE SCALE GENOMIC DNA]</scope>
    <source>
        <strain evidence="13">IBRC-M 10043</strain>
    </source>
</reference>
<feature type="domain" description="PAC" evidence="11">
    <location>
        <begin position="323"/>
        <end position="375"/>
    </location>
</feature>
<dbReference type="Pfam" id="PF16927">
    <property type="entry name" value="HisKA_7TM"/>
    <property type="match status" value="1"/>
</dbReference>
<dbReference type="PROSITE" id="PS50113">
    <property type="entry name" value="PAC"/>
    <property type="match status" value="1"/>
</dbReference>
<dbReference type="Gene3D" id="3.30.450.20">
    <property type="entry name" value="PAS domain"/>
    <property type="match status" value="1"/>
</dbReference>
<evidence type="ECO:0000256" key="5">
    <source>
        <dbReference type="ARBA" id="ARBA00022777"/>
    </source>
</evidence>
<dbReference type="SUPFAM" id="SSF55874">
    <property type="entry name" value="ATPase domain of HSP90 chaperone/DNA topoisomerase II/histidine kinase"/>
    <property type="match status" value="1"/>
</dbReference>
<dbReference type="GO" id="GO:0006355">
    <property type="term" value="P:regulation of DNA-templated transcription"/>
    <property type="evidence" value="ECO:0007669"/>
    <property type="project" value="InterPro"/>
</dbReference>
<dbReference type="InterPro" id="IPR000700">
    <property type="entry name" value="PAS-assoc_C"/>
</dbReference>
<dbReference type="EC" id="2.7.13.3" evidence="2"/>
<feature type="transmembrane region" description="Helical" evidence="8">
    <location>
        <begin position="218"/>
        <end position="240"/>
    </location>
</feature>
<dbReference type="SUPFAM" id="SSF47384">
    <property type="entry name" value="Homodimeric domain of signal transducing histidine kinase"/>
    <property type="match status" value="1"/>
</dbReference>
<evidence type="ECO:0000256" key="6">
    <source>
        <dbReference type="ARBA" id="ARBA00023012"/>
    </source>
</evidence>
<dbReference type="InterPro" id="IPR036097">
    <property type="entry name" value="HisK_dim/P_sf"/>
</dbReference>
<dbReference type="Pfam" id="PF00512">
    <property type="entry name" value="HisKA"/>
    <property type="match status" value="1"/>
</dbReference>
<feature type="domain" description="Histidine kinase" evidence="9">
    <location>
        <begin position="407"/>
        <end position="605"/>
    </location>
</feature>
<evidence type="ECO:0000256" key="2">
    <source>
        <dbReference type="ARBA" id="ARBA00012438"/>
    </source>
</evidence>
<dbReference type="EMBL" id="FOCX01000021">
    <property type="protein sequence ID" value="SEO86204.1"/>
    <property type="molecule type" value="Genomic_DNA"/>
</dbReference>
<dbReference type="SMART" id="SM00388">
    <property type="entry name" value="HisKA"/>
    <property type="match status" value="1"/>
</dbReference>
<evidence type="ECO:0000313" key="13">
    <source>
        <dbReference type="Proteomes" id="UP000198775"/>
    </source>
</evidence>
<dbReference type="OrthoDB" id="8127at2157"/>
<dbReference type="InterPro" id="IPR000014">
    <property type="entry name" value="PAS"/>
</dbReference>
<dbReference type="Pfam" id="PF00989">
    <property type="entry name" value="PAS"/>
    <property type="match status" value="1"/>
</dbReference>
<name>A0A1H8T6B9_9EURY</name>
<feature type="transmembrane region" description="Helical" evidence="8">
    <location>
        <begin position="149"/>
        <end position="171"/>
    </location>
</feature>
<feature type="transmembrane region" description="Helical" evidence="8">
    <location>
        <begin position="103"/>
        <end position="120"/>
    </location>
</feature>
<keyword evidence="5" id="KW-0418">Kinase</keyword>
<dbReference type="AlphaFoldDB" id="A0A1H8T6B9"/>
<keyword evidence="3" id="KW-0597">Phosphoprotein</keyword>